<dbReference type="AlphaFoldDB" id="A0A162QTN8"/>
<dbReference type="Pfam" id="PF09860">
    <property type="entry name" value="DUF2087"/>
    <property type="match status" value="1"/>
</dbReference>
<name>A0A162QTN8_9CLOT</name>
<dbReference type="STRING" id="1121326.CLMAG_56420"/>
<evidence type="ECO:0000313" key="2">
    <source>
        <dbReference type="EMBL" id="KZL88951.1"/>
    </source>
</evidence>
<organism evidence="2 3">
    <name type="scientific">Clostridium magnum DSM 2767</name>
    <dbReference type="NCBI Taxonomy" id="1121326"/>
    <lineage>
        <taxon>Bacteria</taxon>
        <taxon>Bacillati</taxon>
        <taxon>Bacillota</taxon>
        <taxon>Clostridia</taxon>
        <taxon>Eubacteriales</taxon>
        <taxon>Clostridiaceae</taxon>
        <taxon>Clostridium</taxon>
    </lineage>
</organism>
<dbReference type="Gene3D" id="3.40.1440.10">
    <property type="entry name" value="GIY-YIG endonuclease"/>
    <property type="match status" value="1"/>
</dbReference>
<dbReference type="Gene3D" id="1.10.10.10">
    <property type="entry name" value="Winged helix-like DNA-binding domain superfamily/Winged helix DNA-binding domain"/>
    <property type="match status" value="1"/>
</dbReference>
<comment type="caution">
    <text evidence="2">The sequence shown here is derived from an EMBL/GenBank/DDBJ whole genome shotgun (WGS) entry which is preliminary data.</text>
</comment>
<feature type="domain" description="DUF2087" evidence="1">
    <location>
        <begin position="132"/>
        <end position="198"/>
    </location>
</feature>
<dbReference type="InterPro" id="IPR016032">
    <property type="entry name" value="Sig_transdc_resp-reg_C-effctor"/>
</dbReference>
<dbReference type="InterPro" id="IPR018656">
    <property type="entry name" value="DUF2087"/>
</dbReference>
<dbReference type="EMBL" id="LWAE01000012">
    <property type="protein sequence ID" value="KZL88951.1"/>
    <property type="molecule type" value="Genomic_DNA"/>
</dbReference>
<dbReference type="GO" id="GO:0006355">
    <property type="term" value="P:regulation of DNA-templated transcription"/>
    <property type="evidence" value="ECO:0007669"/>
    <property type="project" value="InterPro"/>
</dbReference>
<reference evidence="2 3" key="1">
    <citation type="submission" date="2016-04" db="EMBL/GenBank/DDBJ databases">
        <title>Genome sequence of Clostridium magnum DSM 2767.</title>
        <authorList>
            <person name="Poehlein A."/>
            <person name="Uhlig R."/>
            <person name="Fischer R."/>
            <person name="Bahl H."/>
            <person name="Daniel R."/>
        </authorList>
    </citation>
    <scope>NUCLEOTIDE SEQUENCE [LARGE SCALE GENOMIC DNA]</scope>
    <source>
        <strain evidence="2 3">DSM 2767</strain>
    </source>
</reference>
<dbReference type="PATRIC" id="fig|1121326.3.peg.5704"/>
<dbReference type="OrthoDB" id="9789954at2"/>
<keyword evidence="3" id="KW-1185">Reference proteome</keyword>
<dbReference type="GO" id="GO:0003677">
    <property type="term" value="F:DNA binding"/>
    <property type="evidence" value="ECO:0007669"/>
    <property type="project" value="InterPro"/>
</dbReference>
<dbReference type="SUPFAM" id="SSF46894">
    <property type="entry name" value="C-terminal effector domain of the bipartite response regulators"/>
    <property type="match status" value="1"/>
</dbReference>
<dbReference type="InterPro" id="IPR035901">
    <property type="entry name" value="GIY-YIG_endonuc_sf"/>
</dbReference>
<gene>
    <name evidence="2" type="ORF">CLMAG_56420</name>
</gene>
<proteinExistence type="predicted"/>
<dbReference type="Proteomes" id="UP000076603">
    <property type="component" value="Unassembled WGS sequence"/>
</dbReference>
<sequence>MEELIRNATIEDFKRGYNWSIKEAQFVCLICGEKIGESDTDINTHIIKHGNPIERLLLLDKKYTGLTEIQKELLTMMSNRYSDKEIAQKLACTESTVRNMRFALRERARQARAFLAVIELTEEKIPTLTPPKLRVFPVREGKRKALLPRFAALFEPNKEYTESEVKRLIKTIYEDDATIRRYLIDYGYLNRTKDGSKYYKNYEENTVDKINRKELINRYKQQEVEMGIIKLHNTVTGYSFVDTCNNLYKPFEGIKFRLNTGTFKVKGLQKDWNTYGEGAFTFEVVEKLKHQEGTTQKQKIEELKELLEMWIDSQGESLKLYK</sequence>
<evidence type="ECO:0000259" key="1">
    <source>
        <dbReference type="Pfam" id="PF09860"/>
    </source>
</evidence>
<dbReference type="RefSeq" id="WP_066630142.1">
    <property type="nucleotide sequence ID" value="NZ_FQXL01000065.1"/>
</dbReference>
<dbReference type="InterPro" id="IPR036388">
    <property type="entry name" value="WH-like_DNA-bd_sf"/>
</dbReference>
<evidence type="ECO:0000313" key="3">
    <source>
        <dbReference type="Proteomes" id="UP000076603"/>
    </source>
</evidence>
<dbReference type="CDD" id="cd10451">
    <property type="entry name" value="GIY-YIG_LuxR_like"/>
    <property type="match status" value="1"/>
</dbReference>
<accession>A0A162QTN8</accession>
<protein>
    <recommendedName>
        <fullName evidence="1">DUF2087 domain-containing protein</fullName>
    </recommendedName>
</protein>